<dbReference type="InterPro" id="IPR032675">
    <property type="entry name" value="LRR_dom_sf"/>
</dbReference>
<keyword evidence="2" id="KW-1185">Reference proteome</keyword>
<dbReference type="SUPFAM" id="SSF52047">
    <property type="entry name" value="RNI-like"/>
    <property type="match status" value="1"/>
</dbReference>
<dbReference type="RefSeq" id="WP_146584190.1">
    <property type="nucleotide sequence ID" value="NZ_SJPO01000001.1"/>
</dbReference>
<comment type="caution">
    <text evidence="1">The sequence shown here is derived from an EMBL/GenBank/DDBJ whole genome shotgun (WGS) entry which is preliminary data.</text>
</comment>
<sequence>MALRWRFSLKWVLIGFAAASVWLAMFAHDLRRDRLHERAIAELRDDTSRVALADETIESNFSWAKSLIGFDSPQRVLGVTISAKRPRPYLSWGATSTLTPDRVARISRNLARLRDPDSLTLHLENPDGELLDALGRCPALDRDSEVRLSFDDGKIECTPEALSVLKGTSVTILHASGREFTDDHMLALGEPTALWAVRLCDASLTSRGLSVLARAPRLNSLHVDTSRSPSELLAGVPTIAASTILKFQDCDLTKADFHLLQVLSGIERLSIERSTVDSAALETLPELPTLEALHLSGNEWLSRVSDDLLSRLPSLIDLDVSWTGLSLADCEHIRQHFPKVKVKCEGILE</sequence>
<organism evidence="1 2">
    <name type="scientific">Posidoniimonas polymericola</name>
    <dbReference type="NCBI Taxonomy" id="2528002"/>
    <lineage>
        <taxon>Bacteria</taxon>
        <taxon>Pseudomonadati</taxon>
        <taxon>Planctomycetota</taxon>
        <taxon>Planctomycetia</taxon>
        <taxon>Pirellulales</taxon>
        <taxon>Lacipirellulaceae</taxon>
        <taxon>Posidoniimonas</taxon>
    </lineage>
</organism>
<proteinExistence type="predicted"/>
<accession>A0A5C5ZFK8</accession>
<dbReference type="EMBL" id="SJPO01000001">
    <property type="protein sequence ID" value="TWT85976.1"/>
    <property type="molecule type" value="Genomic_DNA"/>
</dbReference>
<gene>
    <name evidence="1" type="ORF">Pla123a_07840</name>
</gene>
<name>A0A5C5ZFK8_9BACT</name>
<dbReference type="Gene3D" id="3.80.10.10">
    <property type="entry name" value="Ribonuclease Inhibitor"/>
    <property type="match status" value="1"/>
</dbReference>
<evidence type="ECO:0008006" key="3">
    <source>
        <dbReference type="Google" id="ProtNLM"/>
    </source>
</evidence>
<dbReference type="AlphaFoldDB" id="A0A5C5ZFK8"/>
<protein>
    <recommendedName>
        <fullName evidence="3">Leucine Rich repeats (2 copies)</fullName>
    </recommendedName>
</protein>
<evidence type="ECO:0000313" key="1">
    <source>
        <dbReference type="EMBL" id="TWT85976.1"/>
    </source>
</evidence>
<evidence type="ECO:0000313" key="2">
    <source>
        <dbReference type="Proteomes" id="UP000318478"/>
    </source>
</evidence>
<dbReference type="Proteomes" id="UP000318478">
    <property type="component" value="Unassembled WGS sequence"/>
</dbReference>
<reference evidence="1 2" key="1">
    <citation type="submission" date="2019-02" db="EMBL/GenBank/DDBJ databases">
        <title>Deep-cultivation of Planctomycetes and their phenomic and genomic characterization uncovers novel biology.</title>
        <authorList>
            <person name="Wiegand S."/>
            <person name="Jogler M."/>
            <person name="Boedeker C."/>
            <person name="Pinto D."/>
            <person name="Vollmers J."/>
            <person name="Rivas-Marin E."/>
            <person name="Kohn T."/>
            <person name="Peeters S.H."/>
            <person name="Heuer A."/>
            <person name="Rast P."/>
            <person name="Oberbeckmann S."/>
            <person name="Bunk B."/>
            <person name="Jeske O."/>
            <person name="Meyerdierks A."/>
            <person name="Storesund J.E."/>
            <person name="Kallscheuer N."/>
            <person name="Luecker S."/>
            <person name="Lage O.M."/>
            <person name="Pohl T."/>
            <person name="Merkel B.J."/>
            <person name="Hornburger P."/>
            <person name="Mueller R.-W."/>
            <person name="Bruemmer F."/>
            <person name="Labrenz M."/>
            <person name="Spormann A.M."/>
            <person name="Op Den Camp H."/>
            <person name="Overmann J."/>
            <person name="Amann R."/>
            <person name="Jetten M.S.M."/>
            <person name="Mascher T."/>
            <person name="Medema M.H."/>
            <person name="Devos D.P."/>
            <person name="Kaster A.-K."/>
            <person name="Ovreas L."/>
            <person name="Rohde M."/>
            <person name="Galperin M.Y."/>
            <person name="Jogler C."/>
        </authorList>
    </citation>
    <scope>NUCLEOTIDE SEQUENCE [LARGE SCALE GENOMIC DNA]</scope>
    <source>
        <strain evidence="1 2">Pla123a</strain>
    </source>
</reference>